<dbReference type="GO" id="GO:0007021">
    <property type="term" value="P:tubulin complex assembly"/>
    <property type="evidence" value="ECO:0007669"/>
    <property type="project" value="UniProtKB-UniRule"/>
</dbReference>
<evidence type="ECO:0000256" key="2">
    <source>
        <dbReference type="ARBA" id="ARBA00023186"/>
    </source>
</evidence>
<dbReference type="Gene3D" id="1.20.58.90">
    <property type="match status" value="1"/>
</dbReference>
<dbReference type="PANTHER" id="PTHR21500">
    <property type="entry name" value="TUBULIN-SPECIFIC CHAPERONE A"/>
    <property type="match status" value="1"/>
</dbReference>
<evidence type="ECO:0000313" key="4">
    <source>
        <dbReference type="EMBL" id="KAG1793878.1"/>
    </source>
</evidence>
<reference evidence="4" key="1">
    <citation type="journal article" date="2020" name="New Phytol.">
        <title>Comparative genomics reveals dynamic genome evolution in host specialist ectomycorrhizal fungi.</title>
        <authorList>
            <person name="Lofgren L.A."/>
            <person name="Nguyen N.H."/>
            <person name="Vilgalys R."/>
            <person name="Ruytinx J."/>
            <person name="Liao H.L."/>
            <person name="Branco S."/>
            <person name="Kuo A."/>
            <person name="LaButti K."/>
            <person name="Lipzen A."/>
            <person name="Andreopoulos W."/>
            <person name="Pangilinan J."/>
            <person name="Riley R."/>
            <person name="Hundley H."/>
            <person name="Na H."/>
            <person name="Barry K."/>
            <person name="Grigoriev I.V."/>
            <person name="Stajich J.E."/>
            <person name="Kennedy P.G."/>
        </authorList>
    </citation>
    <scope>NUCLEOTIDE SEQUENCE</scope>
    <source>
        <strain evidence="4">S12</strain>
    </source>
</reference>
<keyword evidence="3" id="KW-0963">Cytoplasm</keyword>
<evidence type="ECO:0000256" key="3">
    <source>
        <dbReference type="RuleBase" id="RU364030"/>
    </source>
</evidence>
<dbReference type="Pfam" id="PF02970">
    <property type="entry name" value="TBCA"/>
    <property type="match status" value="1"/>
</dbReference>
<dbReference type="RefSeq" id="XP_041160183.1">
    <property type="nucleotide sequence ID" value="XM_041300129.1"/>
</dbReference>
<dbReference type="GO" id="GO:0007023">
    <property type="term" value="P:post-chaperonin tubulin folding pathway"/>
    <property type="evidence" value="ECO:0007669"/>
    <property type="project" value="UniProtKB-UniRule"/>
</dbReference>
<comment type="subcellular location">
    <subcellularLocation>
        <location evidence="3">Cytoplasm</location>
        <location evidence="3">Cytoskeleton</location>
    </subcellularLocation>
</comment>
<dbReference type="PANTHER" id="PTHR21500:SF0">
    <property type="entry name" value="TUBULIN-SPECIFIC CHAPERONE A"/>
    <property type="match status" value="1"/>
</dbReference>
<accession>A0A9P7APW6</accession>
<proteinExistence type="inferred from homology"/>
<dbReference type="Proteomes" id="UP000719766">
    <property type="component" value="Unassembled WGS sequence"/>
</dbReference>
<protein>
    <recommendedName>
        <fullName evidence="3">Tubulin-specific chaperone A</fullName>
    </recommendedName>
</protein>
<keyword evidence="2 3" id="KW-0143">Chaperone</keyword>
<dbReference type="GeneID" id="64593893"/>
<keyword evidence="3" id="KW-0206">Cytoskeleton</keyword>
<gene>
    <name evidence="4" type="ORF">HD556DRAFT_1308350</name>
</gene>
<keyword evidence="3" id="KW-0493">Microtubule</keyword>
<dbReference type="AlphaFoldDB" id="A0A9P7APW6"/>
<comment type="subunit">
    <text evidence="3">Supercomplex made of cofactors A to E. Cofactors A and D function by capturing and stabilizing tubulin in a quasi-native conformation. Cofactor E binds to the cofactor D-tubulin complex; interaction with cofactor C then causes the release of tubulin polypeptides that are committed to the native state.</text>
</comment>
<keyword evidence="5" id="KW-1185">Reference proteome</keyword>
<dbReference type="GO" id="GO:0005829">
    <property type="term" value="C:cytosol"/>
    <property type="evidence" value="ECO:0007669"/>
    <property type="project" value="TreeGrafter"/>
</dbReference>
<dbReference type="EMBL" id="JABBWE010000028">
    <property type="protein sequence ID" value="KAG1793878.1"/>
    <property type="molecule type" value="Genomic_DNA"/>
</dbReference>
<comment type="similarity">
    <text evidence="1 3">Belongs to the TBCA family.</text>
</comment>
<organism evidence="4 5">
    <name type="scientific">Suillus plorans</name>
    <dbReference type="NCBI Taxonomy" id="116603"/>
    <lineage>
        <taxon>Eukaryota</taxon>
        <taxon>Fungi</taxon>
        <taxon>Dikarya</taxon>
        <taxon>Basidiomycota</taxon>
        <taxon>Agaricomycotina</taxon>
        <taxon>Agaricomycetes</taxon>
        <taxon>Agaricomycetidae</taxon>
        <taxon>Boletales</taxon>
        <taxon>Suillineae</taxon>
        <taxon>Suillaceae</taxon>
        <taxon>Suillus</taxon>
    </lineage>
</organism>
<dbReference type="SUPFAM" id="SSF46988">
    <property type="entry name" value="Tubulin chaperone cofactor A"/>
    <property type="match status" value="1"/>
</dbReference>
<comment type="caution">
    <text evidence="4">The sequence shown here is derived from an EMBL/GenBank/DDBJ whole genome shotgun (WGS) entry which is preliminary data.</text>
</comment>
<dbReference type="InterPro" id="IPR036126">
    <property type="entry name" value="TBCA_sf"/>
</dbReference>
<dbReference type="GO" id="GO:0005874">
    <property type="term" value="C:microtubule"/>
    <property type="evidence" value="ECO:0007669"/>
    <property type="project" value="UniProtKB-KW"/>
</dbReference>
<dbReference type="InterPro" id="IPR004226">
    <property type="entry name" value="TBCA"/>
</dbReference>
<dbReference type="OrthoDB" id="296187at2759"/>
<evidence type="ECO:0000256" key="1">
    <source>
        <dbReference type="ARBA" id="ARBA00006806"/>
    </source>
</evidence>
<name>A0A9P7APW6_9AGAM</name>
<evidence type="ECO:0000313" key="5">
    <source>
        <dbReference type="Proteomes" id="UP000719766"/>
    </source>
</evidence>
<dbReference type="GO" id="GO:0048487">
    <property type="term" value="F:beta-tubulin binding"/>
    <property type="evidence" value="ECO:0007669"/>
    <property type="project" value="InterPro"/>
</dbReference>
<sequence>MMVGGSYGLIDEVDLDATIRPFELYYSNYDVKQAGHSPPAEYQVWRVEKARIARLWRHRALTVFLRLLKEHILYAKEAEEQQRTFDKLIANKAEEWDLKSAKRILEESHRMIKDSDNRLGKAVQDLRELVLRVKSQPEFAEDVELLHAEEALEEASV</sequence>